<dbReference type="SMART" id="SM00354">
    <property type="entry name" value="HTH_LACI"/>
    <property type="match status" value="1"/>
</dbReference>
<dbReference type="SUPFAM" id="SSF47413">
    <property type="entry name" value="lambda repressor-like DNA-binding domains"/>
    <property type="match status" value="1"/>
</dbReference>
<dbReference type="InterPro" id="IPR010982">
    <property type="entry name" value="Lambda_DNA-bd_dom_sf"/>
</dbReference>
<evidence type="ECO:0000256" key="3">
    <source>
        <dbReference type="ARBA" id="ARBA00023125"/>
    </source>
</evidence>
<protein>
    <recommendedName>
        <fullName evidence="6">HTH lacI-type domain-containing protein</fullName>
    </recommendedName>
</protein>
<dbReference type="CDD" id="cd01392">
    <property type="entry name" value="HTH_LacI"/>
    <property type="match status" value="1"/>
</dbReference>
<dbReference type="Pfam" id="PF00356">
    <property type="entry name" value="LacI"/>
    <property type="match status" value="1"/>
</dbReference>
<evidence type="ECO:0000313" key="8">
    <source>
        <dbReference type="Proteomes" id="UP000078486"/>
    </source>
</evidence>
<reference evidence="7 8" key="1">
    <citation type="submission" date="2016-01" db="EMBL/GenBank/DDBJ databases">
        <title>High potential of lignocellulose degradation of a new Verrucomicrobia species.</title>
        <authorList>
            <person name="Wang Y."/>
            <person name="Shi Y."/>
            <person name="Qiu Z."/>
            <person name="Liu S."/>
            <person name="Yang H."/>
        </authorList>
    </citation>
    <scope>NUCLEOTIDE SEQUENCE [LARGE SCALE GENOMIC DNA]</scope>
    <source>
        <strain evidence="7 8">TSB47</strain>
    </source>
</reference>
<dbReference type="GO" id="GO:0000976">
    <property type="term" value="F:transcription cis-regulatory region binding"/>
    <property type="evidence" value="ECO:0007669"/>
    <property type="project" value="TreeGrafter"/>
</dbReference>
<dbReference type="InterPro" id="IPR028082">
    <property type="entry name" value="Peripla_BP_I"/>
</dbReference>
<name>A0A178IM51_9BACT</name>
<dbReference type="RefSeq" id="WP_068769221.1">
    <property type="nucleotide sequence ID" value="NZ_KV441839.1"/>
</dbReference>
<dbReference type="PRINTS" id="PR00036">
    <property type="entry name" value="HTHLACI"/>
</dbReference>
<feature type="compositionally biased region" description="Basic and acidic residues" evidence="5">
    <location>
        <begin position="352"/>
        <end position="364"/>
    </location>
</feature>
<accession>A0A178IM51</accession>
<dbReference type="PANTHER" id="PTHR30146">
    <property type="entry name" value="LACI-RELATED TRANSCRIPTIONAL REPRESSOR"/>
    <property type="match status" value="1"/>
</dbReference>
<evidence type="ECO:0000313" key="7">
    <source>
        <dbReference type="EMBL" id="OAM90964.1"/>
    </source>
</evidence>
<keyword evidence="3" id="KW-0238">DNA-binding</keyword>
<dbReference type="Gene3D" id="1.10.260.40">
    <property type="entry name" value="lambda repressor-like DNA-binding domains"/>
    <property type="match status" value="1"/>
</dbReference>
<comment type="caution">
    <text evidence="7">The sequence shown here is derived from an EMBL/GenBank/DDBJ whole genome shotgun (WGS) entry which is preliminary data.</text>
</comment>
<keyword evidence="8" id="KW-1185">Reference proteome</keyword>
<dbReference type="SUPFAM" id="SSF53822">
    <property type="entry name" value="Periplasmic binding protein-like I"/>
    <property type="match status" value="1"/>
</dbReference>
<evidence type="ECO:0000256" key="5">
    <source>
        <dbReference type="SAM" id="MobiDB-lite"/>
    </source>
</evidence>
<dbReference type="Gene3D" id="3.40.50.2300">
    <property type="match status" value="2"/>
</dbReference>
<dbReference type="PROSITE" id="PS50932">
    <property type="entry name" value="HTH_LACI_2"/>
    <property type="match status" value="1"/>
</dbReference>
<evidence type="ECO:0000256" key="2">
    <source>
        <dbReference type="ARBA" id="ARBA00023015"/>
    </source>
</evidence>
<keyword evidence="2" id="KW-0805">Transcription regulation</keyword>
<feature type="region of interest" description="Disordered" evidence="5">
    <location>
        <begin position="345"/>
        <end position="364"/>
    </location>
</feature>
<dbReference type="CDD" id="cd06267">
    <property type="entry name" value="PBP1_LacI_sugar_binding-like"/>
    <property type="match status" value="1"/>
</dbReference>
<evidence type="ECO:0000259" key="6">
    <source>
        <dbReference type="PROSITE" id="PS50932"/>
    </source>
</evidence>
<keyword evidence="4" id="KW-0804">Transcription</keyword>
<dbReference type="Pfam" id="PF13377">
    <property type="entry name" value="Peripla_BP_3"/>
    <property type="match status" value="1"/>
</dbReference>
<sequence length="364" mass="39602">MNKQSTISDVAKKAGVALGTVSRVLNDIPGVNDGIREKVLDAARALNYTRLRRRKVARTGGGGREDEPKNVGVVCFGMEDSLVQLPVVSAALQSIESTVAGLGGSLLLSISPKGDRVPAFLSGGRVAGLILKGPNQGELPSLSDNRFLQQLYRLPYVWLMGRLPGAPGDHCNFDTEDAGRIAAAHLYEKGHRHVAFLNPKPGQSQFERVKHSFIEHARWLGCEVDLFESPPPGWRVWPLPAITSPENVGELVARWLSRPVKKRATSFFVPADRTSIQLYAALEARGVRPGRDVGIISCNNEQSIIAGLSPALTTIDVRAAAIGERAVHQLFWRIAHPEDRSSSQVMIQPGLVERDSVPERKDLG</sequence>
<dbReference type="PANTHER" id="PTHR30146:SF148">
    <property type="entry name" value="HTH-TYPE TRANSCRIPTIONAL REPRESSOR PURR-RELATED"/>
    <property type="match status" value="1"/>
</dbReference>
<dbReference type="EMBL" id="LRRQ01000043">
    <property type="protein sequence ID" value="OAM90964.1"/>
    <property type="molecule type" value="Genomic_DNA"/>
</dbReference>
<dbReference type="GO" id="GO:0003700">
    <property type="term" value="F:DNA-binding transcription factor activity"/>
    <property type="evidence" value="ECO:0007669"/>
    <property type="project" value="TreeGrafter"/>
</dbReference>
<feature type="domain" description="HTH lacI-type" evidence="6">
    <location>
        <begin position="5"/>
        <end position="59"/>
    </location>
</feature>
<gene>
    <name evidence="7" type="ORF">AW736_05555</name>
</gene>
<evidence type="ECO:0000256" key="4">
    <source>
        <dbReference type="ARBA" id="ARBA00023163"/>
    </source>
</evidence>
<dbReference type="InterPro" id="IPR046335">
    <property type="entry name" value="LacI/GalR-like_sensor"/>
</dbReference>
<dbReference type="STRING" id="1184151.AW736_05555"/>
<organism evidence="7 8">
    <name type="scientific">Termitidicoccus mucosus</name>
    <dbReference type="NCBI Taxonomy" id="1184151"/>
    <lineage>
        <taxon>Bacteria</taxon>
        <taxon>Pseudomonadati</taxon>
        <taxon>Verrucomicrobiota</taxon>
        <taxon>Opitutia</taxon>
        <taxon>Opitutales</taxon>
        <taxon>Opitutaceae</taxon>
        <taxon>Termitidicoccus</taxon>
    </lineage>
</organism>
<dbReference type="InterPro" id="IPR000843">
    <property type="entry name" value="HTH_LacI"/>
</dbReference>
<proteinExistence type="predicted"/>
<dbReference type="AlphaFoldDB" id="A0A178IM51"/>
<dbReference type="Proteomes" id="UP000078486">
    <property type="component" value="Unassembled WGS sequence"/>
</dbReference>
<keyword evidence="1" id="KW-0678">Repressor</keyword>
<dbReference type="OrthoDB" id="186303at2"/>
<evidence type="ECO:0000256" key="1">
    <source>
        <dbReference type="ARBA" id="ARBA00022491"/>
    </source>
</evidence>